<dbReference type="PANTHER" id="PTHR10091:SF0">
    <property type="entry name" value="GALACTOSE MUTAROTASE"/>
    <property type="match status" value="1"/>
</dbReference>
<sequence>MPHSAGGSKRDTITQRIVGQTSDGRDLIEFTMRAPSGLSAVWLNYGATLTQLILPDGTNIVVGFDDPVRYLSNHPSIGVTIGPVANRIGRARFSIDGEIFQTEPNLSPNTLHSGAAGWQHRLWDVTVVDGMLEFTLDADDGDGGFPGDRQTVMMAQLAENALRLEWFVSTDRATPINITQHSYFNLSGNVGQPIDAHALQSHATHVTQTDTDHIPTGQTLSVTDTALDFGDPQEIGARVIDNNLLVPGAGLRDLAALTDGVRTLFLQSDAPGFQLYTGEALTEAGFIARAGLALEPQSPPDAVNQPVDGIDMVLQPDKDWHLTIQYILHGPGLPK</sequence>
<proteinExistence type="predicted"/>
<dbReference type="PANTHER" id="PTHR10091">
    <property type="entry name" value="ALDOSE-1-EPIMERASE"/>
    <property type="match status" value="1"/>
</dbReference>
<evidence type="ECO:0000313" key="1">
    <source>
        <dbReference type="EMBL" id="GLQ21091.1"/>
    </source>
</evidence>
<gene>
    <name evidence="1" type="primary">mro</name>
    <name evidence="1" type="ORF">GCM10007854_20460</name>
</gene>
<reference evidence="1" key="2">
    <citation type="submission" date="2023-01" db="EMBL/GenBank/DDBJ databases">
        <title>Draft genome sequence of Algimonas porphyrae strain NBRC 108216.</title>
        <authorList>
            <person name="Sun Q."/>
            <person name="Mori K."/>
        </authorList>
    </citation>
    <scope>NUCLEOTIDE SEQUENCE</scope>
    <source>
        <strain evidence="1">NBRC 108216</strain>
    </source>
</reference>
<keyword evidence="2" id="KW-1185">Reference proteome</keyword>
<accession>A0ABQ5V0W6</accession>
<name>A0ABQ5V0W6_9PROT</name>
<protein>
    <submittedName>
        <fullName evidence="1">Aldose 1-epimerase</fullName>
    </submittedName>
</protein>
<dbReference type="InterPro" id="IPR011013">
    <property type="entry name" value="Gal_mutarotase_sf_dom"/>
</dbReference>
<dbReference type="InterPro" id="IPR014718">
    <property type="entry name" value="GH-type_carb-bd"/>
</dbReference>
<dbReference type="EMBL" id="BSNJ01000004">
    <property type="protein sequence ID" value="GLQ21091.1"/>
    <property type="molecule type" value="Genomic_DNA"/>
</dbReference>
<dbReference type="Proteomes" id="UP001161390">
    <property type="component" value="Unassembled WGS sequence"/>
</dbReference>
<comment type="caution">
    <text evidence="1">The sequence shown here is derived from an EMBL/GenBank/DDBJ whole genome shotgun (WGS) entry which is preliminary data.</text>
</comment>
<organism evidence="1 2">
    <name type="scientific">Algimonas porphyrae</name>
    <dbReference type="NCBI Taxonomy" id="1128113"/>
    <lineage>
        <taxon>Bacteria</taxon>
        <taxon>Pseudomonadati</taxon>
        <taxon>Pseudomonadota</taxon>
        <taxon>Alphaproteobacteria</taxon>
        <taxon>Maricaulales</taxon>
        <taxon>Robiginitomaculaceae</taxon>
        <taxon>Algimonas</taxon>
    </lineage>
</organism>
<dbReference type="Gene3D" id="2.70.98.10">
    <property type="match status" value="1"/>
</dbReference>
<dbReference type="Pfam" id="PF01263">
    <property type="entry name" value="Aldose_epim"/>
    <property type="match status" value="1"/>
</dbReference>
<dbReference type="InterPro" id="IPR008183">
    <property type="entry name" value="Aldose_1/G6P_1-epimerase"/>
</dbReference>
<reference evidence="1" key="1">
    <citation type="journal article" date="2014" name="Int. J. Syst. Evol. Microbiol.">
        <title>Complete genome of a new Firmicutes species belonging to the dominant human colonic microbiota ('Ruminococcus bicirculans') reveals two chromosomes and a selective capacity to utilize plant glucans.</title>
        <authorList>
            <consortium name="NISC Comparative Sequencing Program"/>
            <person name="Wegmann U."/>
            <person name="Louis P."/>
            <person name="Goesmann A."/>
            <person name="Henrissat B."/>
            <person name="Duncan S.H."/>
            <person name="Flint H.J."/>
        </authorList>
    </citation>
    <scope>NUCLEOTIDE SEQUENCE</scope>
    <source>
        <strain evidence="1">NBRC 108216</strain>
    </source>
</reference>
<dbReference type="SUPFAM" id="SSF74650">
    <property type="entry name" value="Galactose mutarotase-like"/>
    <property type="match status" value="1"/>
</dbReference>
<evidence type="ECO:0000313" key="2">
    <source>
        <dbReference type="Proteomes" id="UP001161390"/>
    </source>
</evidence>